<gene>
    <name evidence="7" type="ORF">GSLYS_00005169001</name>
</gene>
<comment type="caution">
    <text evidence="7">The sequence shown here is derived from an EMBL/GenBank/DDBJ whole genome shotgun (WGS) entry which is preliminary data.</text>
</comment>
<dbReference type="Gene3D" id="1.10.287.110">
    <property type="entry name" value="DnaJ domain"/>
    <property type="match status" value="1"/>
</dbReference>
<dbReference type="PANTHER" id="PTHR44157">
    <property type="entry name" value="DNAJ HOMOLOG SUBFAMILY C MEMBER 11"/>
    <property type="match status" value="1"/>
</dbReference>
<dbReference type="PROSITE" id="PS00636">
    <property type="entry name" value="DNAJ_1"/>
    <property type="match status" value="1"/>
</dbReference>
<keyword evidence="2 5" id="KW-0472">Membrane</keyword>
<proteinExistence type="predicted"/>
<dbReference type="Pfam" id="PF22774">
    <property type="entry name" value="DNAJC11_beta-barrel"/>
    <property type="match status" value="1"/>
</dbReference>
<evidence type="ECO:0000313" key="7">
    <source>
        <dbReference type="EMBL" id="CAL1531044.1"/>
    </source>
</evidence>
<dbReference type="AlphaFoldDB" id="A0AAV2HE92"/>
<keyword evidence="5" id="KW-0812">Transmembrane</keyword>
<evidence type="ECO:0000259" key="6">
    <source>
        <dbReference type="PROSITE" id="PS50076"/>
    </source>
</evidence>
<dbReference type="InterPro" id="IPR055225">
    <property type="entry name" value="DNAJC11-like_beta-barrel"/>
</dbReference>
<comment type="subcellular location">
    <subcellularLocation>
        <location evidence="1">Membrane</location>
    </subcellularLocation>
</comment>
<dbReference type="SUPFAM" id="SSF46565">
    <property type="entry name" value="Chaperone J-domain"/>
    <property type="match status" value="1"/>
</dbReference>
<dbReference type="CDD" id="cd06257">
    <property type="entry name" value="DnaJ"/>
    <property type="match status" value="1"/>
</dbReference>
<accession>A0AAV2HE92</accession>
<dbReference type="PRINTS" id="PR00625">
    <property type="entry name" value="JDOMAIN"/>
</dbReference>
<dbReference type="GO" id="GO:0005739">
    <property type="term" value="C:mitochondrion"/>
    <property type="evidence" value="ECO:0007669"/>
    <property type="project" value="GOC"/>
</dbReference>
<protein>
    <recommendedName>
        <fullName evidence="6">J domain-containing protein</fullName>
    </recommendedName>
</protein>
<feature type="domain" description="J" evidence="6">
    <location>
        <begin position="15"/>
        <end position="83"/>
    </location>
</feature>
<keyword evidence="3" id="KW-0143">Chaperone</keyword>
<organism evidence="7 8">
    <name type="scientific">Lymnaea stagnalis</name>
    <name type="common">Great pond snail</name>
    <name type="synonym">Helix stagnalis</name>
    <dbReference type="NCBI Taxonomy" id="6523"/>
    <lineage>
        <taxon>Eukaryota</taxon>
        <taxon>Metazoa</taxon>
        <taxon>Spiralia</taxon>
        <taxon>Lophotrochozoa</taxon>
        <taxon>Mollusca</taxon>
        <taxon>Gastropoda</taxon>
        <taxon>Heterobranchia</taxon>
        <taxon>Euthyneura</taxon>
        <taxon>Panpulmonata</taxon>
        <taxon>Hygrophila</taxon>
        <taxon>Lymnaeoidea</taxon>
        <taxon>Lymnaeidae</taxon>
        <taxon>Lymnaea</taxon>
    </lineage>
</organism>
<dbReference type="PROSITE" id="PS50076">
    <property type="entry name" value="DNAJ_2"/>
    <property type="match status" value="1"/>
</dbReference>
<keyword evidence="8" id="KW-1185">Reference proteome</keyword>
<evidence type="ECO:0000256" key="2">
    <source>
        <dbReference type="ARBA" id="ARBA00023136"/>
    </source>
</evidence>
<dbReference type="Pfam" id="PF11875">
    <property type="entry name" value="DnaJ-like_C11_C"/>
    <property type="match status" value="1"/>
</dbReference>
<dbReference type="InterPro" id="IPR024586">
    <property type="entry name" value="DnaJ-like_C11_C"/>
</dbReference>
<dbReference type="GO" id="GO:0042407">
    <property type="term" value="P:cristae formation"/>
    <property type="evidence" value="ECO:0007669"/>
    <property type="project" value="TreeGrafter"/>
</dbReference>
<evidence type="ECO:0000313" key="8">
    <source>
        <dbReference type="Proteomes" id="UP001497497"/>
    </source>
</evidence>
<feature type="transmembrane region" description="Helical" evidence="5">
    <location>
        <begin position="389"/>
        <end position="408"/>
    </location>
</feature>
<dbReference type="InterPro" id="IPR052243">
    <property type="entry name" value="Mito_inner_membrane_organizer"/>
</dbReference>
<dbReference type="PANTHER" id="PTHR44157:SF1">
    <property type="entry name" value="DNAJ HOMOLOG SUBFAMILY C MEMBER 11"/>
    <property type="match status" value="1"/>
</dbReference>
<dbReference type="GO" id="GO:0016020">
    <property type="term" value="C:membrane"/>
    <property type="evidence" value="ECO:0007669"/>
    <property type="project" value="UniProtKB-SubCell"/>
</dbReference>
<keyword evidence="5" id="KW-1133">Transmembrane helix</keyword>
<evidence type="ECO:0000256" key="4">
    <source>
        <dbReference type="SAM" id="Coils"/>
    </source>
</evidence>
<sequence length="575" mass="65338">MAASLEEDDDILKSDYYALLNVDKKASVDEINNAFRHLSKIYHPDKHVDPVKKKKAEEVFNKLRKAHDVLRDKYRRTVYDMYGEKGLETGDMEASIIIARTKTPAEIIAEYERIQKEREERRLQQRTNPRGTITVGINATDLFDADYEDEELSDYQPSRSVEISSMSIAQSVECPLTLKDTLVVGGNLDTRNGIGQGMFSVMWRRLVSTKGWAEFDVHVGSASAVGITGFRQLTQRCYIRCGGRAEFTQYGYRPSAAFMLAYQFDRNLQGRLTYNLARPSSITTNIIYSNEQNNLSSTLQLGVRNSFLSIAYTRTQLEQNAKYRGAFRFGTLGGMLEIAMEKKISDFSHIGGTLLVGLPHGVHLKLKLLRGQQTFFFPIYLSESLNPSAIMYGAVVPLVAYFAIRNLIVNPILKQQKQKELEKQKEEHAEKLAQRKSEAEKAVELMKETYERCVEIEEKKSGLIIIKSLYGKLQSLDDGEIQENSCVDVTIPIQALVKDSKLILPETTSKSGLPGFYDPFISEEKKLYIRYMFRGRLHQAFISDTEPIRLPQQKHLLVEETSKSMSQNPPVSQNS</sequence>
<evidence type="ECO:0000256" key="1">
    <source>
        <dbReference type="ARBA" id="ARBA00004370"/>
    </source>
</evidence>
<feature type="coiled-coil region" evidence="4">
    <location>
        <begin position="414"/>
        <end position="449"/>
    </location>
</feature>
<dbReference type="InterPro" id="IPR018253">
    <property type="entry name" value="DnaJ_domain_CS"/>
</dbReference>
<name>A0AAV2HE92_LYMST</name>
<dbReference type="Proteomes" id="UP001497497">
    <property type="component" value="Unassembled WGS sequence"/>
</dbReference>
<dbReference type="EMBL" id="CAXITT010000080">
    <property type="protein sequence ID" value="CAL1531044.1"/>
    <property type="molecule type" value="Genomic_DNA"/>
</dbReference>
<keyword evidence="4" id="KW-0175">Coiled coil</keyword>
<evidence type="ECO:0000256" key="5">
    <source>
        <dbReference type="SAM" id="Phobius"/>
    </source>
</evidence>
<evidence type="ECO:0000256" key="3">
    <source>
        <dbReference type="ARBA" id="ARBA00023186"/>
    </source>
</evidence>
<reference evidence="7 8" key="1">
    <citation type="submission" date="2024-04" db="EMBL/GenBank/DDBJ databases">
        <authorList>
            <consortium name="Genoscope - CEA"/>
            <person name="William W."/>
        </authorList>
    </citation>
    <scope>NUCLEOTIDE SEQUENCE [LARGE SCALE GENOMIC DNA]</scope>
</reference>
<dbReference type="Pfam" id="PF00226">
    <property type="entry name" value="DnaJ"/>
    <property type="match status" value="1"/>
</dbReference>
<dbReference type="InterPro" id="IPR001623">
    <property type="entry name" value="DnaJ_domain"/>
</dbReference>
<dbReference type="SMART" id="SM00271">
    <property type="entry name" value="DnaJ"/>
    <property type="match status" value="1"/>
</dbReference>
<dbReference type="InterPro" id="IPR036869">
    <property type="entry name" value="J_dom_sf"/>
</dbReference>